<dbReference type="RefSeq" id="WP_193954527.1">
    <property type="nucleotide sequence ID" value="NZ_JADEYS010000018.1"/>
</dbReference>
<dbReference type="InterPro" id="IPR037402">
    <property type="entry name" value="YidZ_PBP2"/>
</dbReference>
<organism evidence="6 7">
    <name type="scientific">Pontibacterium sinense</name>
    <dbReference type="NCBI Taxonomy" id="2781979"/>
    <lineage>
        <taxon>Bacteria</taxon>
        <taxon>Pseudomonadati</taxon>
        <taxon>Pseudomonadota</taxon>
        <taxon>Gammaproteobacteria</taxon>
        <taxon>Oceanospirillales</taxon>
        <taxon>Oceanospirillaceae</taxon>
        <taxon>Pontibacterium</taxon>
    </lineage>
</organism>
<comment type="similarity">
    <text evidence="1">Belongs to the LysR transcriptional regulatory family.</text>
</comment>
<dbReference type="PROSITE" id="PS50931">
    <property type="entry name" value="HTH_LYSR"/>
    <property type="match status" value="1"/>
</dbReference>
<accession>A0A8J7FM71</accession>
<evidence type="ECO:0000256" key="4">
    <source>
        <dbReference type="ARBA" id="ARBA00023163"/>
    </source>
</evidence>
<dbReference type="PANTHER" id="PTHR30118">
    <property type="entry name" value="HTH-TYPE TRANSCRIPTIONAL REGULATOR LEUO-RELATED"/>
    <property type="match status" value="1"/>
</dbReference>
<gene>
    <name evidence="6" type="ORF">IOQ59_16350</name>
</gene>
<evidence type="ECO:0000256" key="3">
    <source>
        <dbReference type="ARBA" id="ARBA00023125"/>
    </source>
</evidence>
<dbReference type="SUPFAM" id="SSF53850">
    <property type="entry name" value="Periplasmic binding protein-like II"/>
    <property type="match status" value="1"/>
</dbReference>
<evidence type="ECO:0000313" key="6">
    <source>
        <dbReference type="EMBL" id="MBE9398833.1"/>
    </source>
</evidence>
<dbReference type="Gene3D" id="3.40.190.10">
    <property type="entry name" value="Periplasmic binding protein-like II"/>
    <property type="match status" value="2"/>
</dbReference>
<dbReference type="Pfam" id="PF03466">
    <property type="entry name" value="LysR_substrate"/>
    <property type="match status" value="1"/>
</dbReference>
<dbReference type="InterPro" id="IPR005119">
    <property type="entry name" value="LysR_subst-bd"/>
</dbReference>
<dbReference type="InterPro" id="IPR050389">
    <property type="entry name" value="LysR-type_TF"/>
</dbReference>
<keyword evidence="2" id="KW-0805">Transcription regulation</keyword>
<evidence type="ECO:0000313" key="7">
    <source>
        <dbReference type="Proteomes" id="UP000640333"/>
    </source>
</evidence>
<dbReference type="PRINTS" id="PR00039">
    <property type="entry name" value="HTHLYSR"/>
</dbReference>
<dbReference type="Gene3D" id="1.10.10.10">
    <property type="entry name" value="Winged helix-like DNA-binding domain superfamily/Winged helix DNA-binding domain"/>
    <property type="match status" value="1"/>
</dbReference>
<dbReference type="GO" id="GO:0003677">
    <property type="term" value="F:DNA binding"/>
    <property type="evidence" value="ECO:0007669"/>
    <property type="project" value="UniProtKB-KW"/>
</dbReference>
<sequence>MNLERIDLNLLVYLDVLLRERNVTRSASVLGITQPAMSNGLRRLRETFDDPLLVRSSEGMMPTERALELQPLIRQVLATIEQAVEPNTEFDAASSDRVFRIMTSDYGESTLLPRLLERLRDEAPEVVLDILTPSDMSFLEVERGQVDLVINRFDSMPQSFHQVTLWRDSFSCLLSSENPIVDRFSLDAYLQANHVWVSKTGMGAGMGLTPKDTKRLGWVDEALQRIGRQRHITVFTRHYQSAALLAQQKSLVVTIPTKAAVAQEGNPNLVIKEPPFEIAPFELKMAWSPLLQHNSAHKWIRRLIVEVAKSVEEEAAGNA</sequence>
<dbReference type="InterPro" id="IPR036390">
    <property type="entry name" value="WH_DNA-bd_sf"/>
</dbReference>
<feature type="domain" description="HTH lysR-type" evidence="5">
    <location>
        <begin position="6"/>
        <end position="63"/>
    </location>
</feature>
<dbReference type="CDD" id="cd08417">
    <property type="entry name" value="PBP2_Nitroaromatics_like"/>
    <property type="match status" value="1"/>
</dbReference>
<dbReference type="SUPFAM" id="SSF46785">
    <property type="entry name" value="Winged helix' DNA-binding domain"/>
    <property type="match status" value="1"/>
</dbReference>
<proteinExistence type="inferred from homology"/>
<keyword evidence="7" id="KW-1185">Reference proteome</keyword>
<dbReference type="GO" id="GO:0003700">
    <property type="term" value="F:DNA-binding transcription factor activity"/>
    <property type="evidence" value="ECO:0007669"/>
    <property type="project" value="InterPro"/>
</dbReference>
<protein>
    <submittedName>
        <fullName evidence="6">LysR family transcriptional regulator</fullName>
    </submittedName>
</protein>
<evidence type="ECO:0000256" key="2">
    <source>
        <dbReference type="ARBA" id="ARBA00023015"/>
    </source>
</evidence>
<dbReference type="AlphaFoldDB" id="A0A8J7FM71"/>
<name>A0A8J7FM71_9GAMM</name>
<dbReference type="EMBL" id="JADEYS010000018">
    <property type="protein sequence ID" value="MBE9398833.1"/>
    <property type="molecule type" value="Genomic_DNA"/>
</dbReference>
<dbReference type="Pfam" id="PF00126">
    <property type="entry name" value="HTH_1"/>
    <property type="match status" value="1"/>
</dbReference>
<dbReference type="InterPro" id="IPR036388">
    <property type="entry name" value="WH-like_DNA-bd_sf"/>
</dbReference>
<dbReference type="InterPro" id="IPR000847">
    <property type="entry name" value="LysR_HTH_N"/>
</dbReference>
<evidence type="ECO:0000259" key="5">
    <source>
        <dbReference type="PROSITE" id="PS50931"/>
    </source>
</evidence>
<reference evidence="6" key="1">
    <citation type="submission" date="2020-10" db="EMBL/GenBank/DDBJ databases">
        <title>Bacterium isolated from coastal waters sediment.</title>
        <authorList>
            <person name="Chen R.-J."/>
            <person name="Lu D.-C."/>
            <person name="Zhu K.-L."/>
            <person name="Du Z.-J."/>
        </authorList>
    </citation>
    <scope>NUCLEOTIDE SEQUENCE</scope>
    <source>
        <strain evidence="6">N1Y112</strain>
    </source>
</reference>
<keyword evidence="3" id="KW-0238">DNA-binding</keyword>
<dbReference type="PANTHER" id="PTHR30118:SF15">
    <property type="entry name" value="TRANSCRIPTIONAL REGULATORY PROTEIN"/>
    <property type="match status" value="1"/>
</dbReference>
<keyword evidence="4" id="KW-0804">Transcription</keyword>
<comment type="caution">
    <text evidence="6">The sequence shown here is derived from an EMBL/GenBank/DDBJ whole genome shotgun (WGS) entry which is preliminary data.</text>
</comment>
<evidence type="ECO:0000256" key="1">
    <source>
        <dbReference type="ARBA" id="ARBA00009437"/>
    </source>
</evidence>
<dbReference type="Proteomes" id="UP000640333">
    <property type="component" value="Unassembled WGS sequence"/>
</dbReference>